<organism evidence="2 3">
    <name type="scientific">Pseudocercospora fijiensis (strain CIRAD86)</name>
    <name type="common">Black leaf streak disease fungus</name>
    <name type="synonym">Mycosphaerella fijiensis</name>
    <dbReference type="NCBI Taxonomy" id="383855"/>
    <lineage>
        <taxon>Eukaryota</taxon>
        <taxon>Fungi</taxon>
        <taxon>Dikarya</taxon>
        <taxon>Ascomycota</taxon>
        <taxon>Pezizomycotina</taxon>
        <taxon>Dothideomycetes</taxon>
        <taxon>Dothideomycetidae</taxon>
        <taxon>Mycosphaerellales</taxon>
        <taxon>Mycosphaerellaceae</taxon>
        <taxon>Pseudocercospora</taxon>
    </lineage>
</organism>
<accession>M3A974</accession>
<evidence type="ECO:0000256" key="1">
    <source>
        <dbReference type="SAM" id="MobiDB-lite"/>
    </source>
</evidence>
<name>M3A974_PSEFD</name>
<proteinExistence type="predicted"/>
<dbReference type="VEuPathDB" id="FungiDB:MYCFIDRAFT_208278"/>
<sequence length="550" mass="61553">MQSIRELTPVSIIHVSSSSLRHSLFRTRRIHCSFHPRTIAHASRASQSSLAPSPQYHDHLHPYQSNLHLRACIQSETHSPRPHNPPIPTPRTLSTYSKQNLMRSSIPLVSISRPPDNNIALIAILGENKFTAISRTLEACNFSKILLIWDAGFFATVIEEKALEISDIFFVLIDVGFGRATEMVYGVSRLASLIWPLSSRLREWDFVIPRAVEWVTCIPREHCRIQGEVEVEMEAEVKNDASRESRSVNTITDKFLREKEKAMIASHDSIPAVQGPFMALLPSTFFYSSAPAAHSTLERTKKNDRANPPRIRSRLQARAHQTSRIGGQWRTVQPTYLLPKIQEISSKKPDIKRLDCGAGPGLLSASLAKLIPQGTVPKIFASSEGISNMKFQAANGARTSSPPPPGRTISGSQKKMPRSRFHRFDNLRSPKSDLIEEYLKLSKAVAKSSGRLEGLGVRLVSLAMEAGVPRAHIQASMSSWCYSTPEERDMWGGSTRDRLRSGGIRETVLERKLGWTEKDMDDMADAWQEWIKAEDGVWGLMNGEVIITKP</sequence>
<evidence type="ECO:0008006" key="4">
    <source>
        <dbReference type="Google" id="ProtNLM"/>
    </source>
</evidence>
<evidence type="ECO:0000313" key="3">
    <source>
        <dbReference type="Proteomes" id="UP000016932"/>
    </source>
</evidence>
<dbReference type="KEGG" id="pfj:MYCFIDRAFT_208278"/>
<dbReference type="eggNOG" id="KOG1269">
    <property type="taxonomic scope" value="Eukaryota"/>
</dbReference>
<feature type="region of interest" description="Disordered" evidence="1">
    <location>
        <begin position="394"/>
        <end position="417"/>
    </location>
</feature>
<dbReference type="HOGENOM" id="CLU_495334_0_0_1"/>
<evidence type="ECO:0000313" key="2">
    <source>
        <dbReference type="EMBL" id="EME81176.1"/>
    </source>
</evidence>
<dbReference type="OrthoDB" id="10017101at2759"/>
<protein>
    <recommendedName>
        <fullName evidence="4">Methyltransferase domain-containing protein</fullName>
    </recommendedName>
</protein>
<keyword evidence="3" id="KW-1185">Reference proteome</keyword>
<dbReference type="RefSeq" id="XP_007928434.1">
    <property type="nucleotide sequence ID" value="XM_007930243.1"/>
</dbReference>
<dbReference type="AlphaFoldDB" id="M3A974"/>
<gene>
    <name evidence="2" type="ORF">MYCFIDRAFT_208278</name>
</gene>
<dbReference type="GeneID" id="19336662"/>
<dbReference type="Proteomes" id="UP000016932">
    <property type="component" value="Unassembled WGS sequence"/>
</dbReference>
<reference evidence="2 3" key="1">
    <citation type="journal article" date="2012" name="PLoS Pathog.">
        <title>Diverse lifestyles and strategies of plant pathogenesis encoded in the genomes of eighteen Dothideomycetes fungi.</title>
        <authorList>
            <person name="Ohm R.A."/>
            <person name="Feau N."/>
            <person name="Henrissat B."/>
            <person name="Schoch C.L."/>
            <person name="Horwitz B.A."/>
            <person name="Barry K.W."/>
            <person name="Condon B.J."/>
            <person name="Copeland A.C."/>
            <person name="Dhillon B."/>
            <person name="Glaser F."/>
            <person name="Hesse C.N."/>
            <person name="Kosti I."/>
            <person name="LaButti K."/>
            <person name="Lindquist E.A."/>
            <person name="Lucas S."/>
            <person name="Salamov A.A."/>
            <person name="Bradshaw R.E."/>
            <person name="Ciuffetti L."/>
            <person name="Hamelin R.C."/>
            <person name="Kema G.H.J."/>
            <person name="Lawrence C."/>
            <person name="Scott J.A."/>
            <person name="Spatafora J.W."/>
            <person name="Turgeon B.G."/>
            <person name="de Wit P.J.G.M."/>
            <person name="Zhong S."/>
            <person name="Goodwin S.B."/>
            <person name="Grigoriev I.V."/>
        </authorList>
    </citation>
    <scope>NUCLEOTIDE SEQUENCE [LARGE SCALE GENOMIC DNA]</scope>
    <source>
        <strain evidence="2 3">CIRAD86</strain>
    </source>
</reference>
<dbReference type="EMBL" id="KB446560">
    <property type="protein sequence ID" value="EME81176.1"/>
    <property type="molecule type" value="Genomic_DNA"/>
</dbReference>